<dbReference type="Proteomes" id="UP000256488">
    <property type="component" value="Unassembled WGS sequence"/>
</dbReference>
<reference evidence="1 2" key="1">
    <citation type="submission" date="2017-05" db="EMBL/GenBank/DDBJ databases">
        <title>Virgibacillus sp. AK90 isolated from a saltern of Kakinada, India.</title>
        <authorList>
            <person name="Gupta V."/>
            <person name="Sidhu C."/>
            <person name="Korpole S."/>
            <person name="Pinnaka A.K."/>
        </authorList>
    </citation>
    <scope>NUCLEOTIDE SEQUENCE [LARGE SCALE GENOMIC DNA]</scope>
    <source>
        <strain evidence="1 2">AK90</strain>
    </source>
</reference>
<sequence>MEGREYRQDMQVFYNSKMIKRGEEPVIYEGKMVLKYVLFMPHLFCIFMKVLHDKKDRTLTDNEGSCHGSLAVSLDLPKSYLLCSLYFYFQ</sequence>
<organism evidence="1 2">
    <name type="scientific">Virgibacillus dokdonensis</name>
    <dbReference type="NCBI Taxonomy" id="302167"/>
    <lineage>
        <taxon>Bacteria</taxon>
        <taxon>Bacillati</taxon>
        <taxon>Bacillota</taxon>
        <taxon>Bacilli</taxon>
        <taxon>Bacillales</taxon>
        <taxon>Bacillaceae</taxon>
        <taxon>Virgibacillus</taxon>
    </lineage>
</organism>
<name>A0A3E0WSE7_9BACI</name>
<accession>A0A3E0WSE7</accession>
<comment type="caution">
    <text evidence="1">The sequence shown here is derived from an EMBL/GenBank/DDBJ whole genome shotgun (WGS) entry which is preliminary data.</text>
</comment>
<proteinExistence type="predicted"/>
<evidence type="ECO:0000313" key="2">
    <source>
        <dbReference type="Proteomes" id="UP000256488"/>
    </source>
</evidence>
<evidence type="ECO:0000313" key="1">
    <source>
        <dbReference type="EMBL" id="RFA35071.1"/>
    </source>
</evidence>
<dbReference type="EMBL" id="NFZX01000016">
    <property type="protein sequence ID" value="RFA35071.1"/>
    <property type="molecule type" value="Genomic_DNA"/>
</dbReference>
<gene>
    <name evidence="1" type="ORF">CAI16_09480</name>
</gene>
<dbReference type="AlphaFoldDB" id="A0A3E0WSE7"/>
<protein>
    <submittedName>
        <fullName evidence="1">Uncharacterized protein</fullName>
    </submittedName>
</protein>